<organism evidence="4 5">
    <name type="scientific">Jannaschia aquimarina</name>
    <dbReference type="NCBI Taxonomy" id="935700"/>
    <lineage>
        <taxon>Bacteria</taxon>
        <taxon>Pseudomonadati</taxon>
        <taxon>Pseudomonadota</taxon>
        <taxon>Alphaproteobacteria</taxon>
        <taxon>Rhodobacterales</taxon>
        <taxon>Roseobacteraceae</taxon>
        <taxon>Jannaschia</taxon>
    </lineage>
</organism>
<dbReference type="Gene3D" id="3.30.1360.120">
    <property type="entry name" value="Probable tRNA modification gtpase trme, domain 1"/>
    <property type="match status" value="1"/>
</dbReference>
<dbReference type="OrthoDB" id="9772660at2"/>
<dbReference type="Pfam" id="PF08669">
    <property type="entry name" value="GCV_T_C"/>
    <property type="match status" value="1"/>
</dbReference>
<keyword evidence="4" id="KW-0808">Transferase</keyword>
<dbReference type="SUPFAM" id="SSF103025">
    <property type="entry name" value="Folate-binding domain"/>
    <property type="match status" value="1"/>
</dbReference>
<dbReference type="InterPro" id="IPR006222">
    <property type="entry name" value="GCVT_N"/>
</dbReference>
<protein>
    <submittedName>
        <fullName evidence="4">DmdA protein</fullName>
        <ecNumber evidence="4">2.1.1.269</ecNumber>
    </submittedName>
</protein>
<feature type="binding site" evidence="1">
    <location>
        <position position="202"/>
    </location>
    <ligand>
        <name>substrate</name>
    </ligand>
</feature>
<sequence>MTTLARSNRVRRTWWTDAVDAAGCTAYTVYNRMMLPAAFEGAAVDCAHLKRAVQVWDVACERQVEITGPDADTLMQRLTPRDLMQLDADQCAYVPICNHDGGMLNDPVALKPRPDTWWVSLADGELRLWIEGMAEAGGYGVQVFEADVQPLAIQGPLSDDLAARVFGEEIRALRFFRHGRFPFRGRPMLISRTGYSKQGGFEIYVEREADAMPLWDALMEAGSDLDVRAGCPNLIERIEGGMLSYGNDMTDLDTPFELGLDKFVQRYDCIGGDALRDHVSDRRIMAVEMDGPLPICDRRWPILADGTRIGVITSAAYSLDYGCGVAIGMVDRRWDAGQGVEIVTQDGSKTGRLRERFWR</sequence>
<dbReference type="SUPFAM" id="SSF101790">
    <property type="entry name" value="Aminomethyltransferase beta-barrel domain"/>
    <property type="match status" value="1"/>
</dbReference>
<gene>
    <name evidence="4" type="primary">dmdA</name>
    <name evidence="4" type="ORF">jaqu_22270</name>
</gene>
<evidence type="ECO:0000313" key="5">
    <source>
        <dbReference type="Proteomes" id="UP000032232"/>
    </source>
</evidence>
<dbReference type="GO" id="GO:0008168">
    <property type="term" value="F:methyltransferase activity"/>
    <property type="evidence" value="ECO:0007669"/>
    <property type="project" value="UniProtKB-KW"/>
</dbReference>
<dbReference type="RefSeq" id="WP_043919025.1">
    <property type="nucleotide sequence ID" value="NZ_FZPF01000004.1"/>
</dbReference>
<dbReference type="InterPro" id="IPR028896">
    <property type="entry name" value="GcvT/YgfZ/DmdA"/>
</dbReference>
<proteinExistence type="predicted"/>
<evidence type="ECO:0000313" key="4">
    <source>
        <dbReference type="EMBL" id="KIT15958.1"/>
    </source>
</evidence>
<dbReference type="SMR" id="A0A0D1D7K3"/>
<keyword evidence="4" id="KW-0489">Methyltransferase</keyword>
<dbReference type="AlphaFoldDB" id="A0A0D1D7K3"/>
<feature type="domain" description="Aminomethyltransferase C-terminal" evidence="3">
    <location>
        <begin position="282"/>
        <end position="346"/>
    </location>
</feature>
<dbReference type="Pfam" id="PF01571">
    <property type="entry name" value="GCV_T"/>
    <property type="match status" value="1"/>
</dbReference>
<accession>A0A0D1D7K3</accession>
<dbReference type="PATRIC" id="fig|935700.4.peg.2292"/>
<dbReference type="PANTHER" id="PTHR43757:SF2">
    <property type="entry name" value="AMINOMETHYLTRANSFERASE, MITOCHONDRIAL"/>
    <property type="match status" value="1"/>
</dbReference>
<name>A0A0D1D7K3_9RHOB</name>
<dbReference type="EC" id="2.1.1.269" evidence="4"/>
<evidence type="ECO:0000259" key="2">
    <source>
        <dbReference type="Pfam" id="PF01571"/>
    </source>
</evidence>
<dbReference type="STRING" id="935700.jaqu_22270"/>
<evidence type="ECO:0000256" key="1">
    <source>
        <dbReference type="PIRSR" id="PIRSR006487-1"/>
    </source>
</evidence>
<dbReference type="InterPro" id="IPR027266">
    <property type="entry name" value="TrmE/GcvT-like"/>
</dbReference>
<dbReference type="Proteomes" id="UP000032232">
    <property type="component" value="Unassembled WGS sequence"/>
</dbReference>
<dbReference type="InterPro" id="IPR029043">
    <property type="entry name" value="GcvT/YgfZ_C"/>
</dbReference>
<reference evidence="4 5" key="1">
    <citation type="submission" date="2015-02" db="EMBL/GenBank/DDBJ databases">
        <title>Genome Sequence of Jannaschia aquimarina DSM28248, a member of the Roseobacter clade.</title>
        <authorList>
            <person name="Voget S."/>
            <person name="Daniel R."/>
        </authorList>
    </citation>
    <scope>NUCLEOTIDE SEQUENCE [LARGE SCALE GENOMIC DNA]</scope>
    <source>
        <strain evidence="4 5">GSW-M26</strain>
    </source>
</reference>
<dbReference type="PIRSF" id="PIRSF006487">
    <property type="entry name" value="GcvT"/>
    <property type="match status" value="1"/>
</dbReference>
<comment type="caution">
    <text evidence="4">The sequence shown here is derived from an EMBL/GenBank/DDBJ whole genome shotgun (WGS) entry which is preliminary data.</text>
</comment>
<feature type="domain" description="GCVT N-terminal" evidence="2">
    <location>
        <begin position="17"/>
        <end position="265"/>
    </location>
</feature>
<dbReference type="PANTHER" id="PTHR43757">
    <property type="entry name" value="AMINOMETHYLTRANSFERASE"/>
    <property type="match status" value="1"/>
</dbReference>
<keyword evidence="5" id="KW-1185">Reference proteome</keyword>
<dbReference type="EMBL" id="JYFE01000041">
    <property type="protein sequence ID" value="KIT15958.1"/>
    <property type="molecule type" value="Genomic_DNA"/>
</dbReference>
<evidence type="ECO:0000259" key="3">
    <source>
        <dbReference type="Pfam" id="PF08669"/>
    </source>
</evidence>
<dbReference type="NCBIfam" id="NF009133">
    <property type="entry name" value="PRK12486.1"/>
    <property type="match status" value="1"/>
</dbReference>
<dbReference type="GO" id="GO:0032259">
    <property type="term" value="P:methylation"/>
    <property type="evidence" value="ECO:0007669"/>
    <property type="project" value="UniProtKB-KW"/>
</dbReference>
<dbReference type="InterPro" id="IPR013977">
    <property type="entry name" value="GcvT_C"/>
</dbReference>